<reference evidence="3 4" key="1">
    <citation type="journal article" date="2015" name="Nature">
        <title>rRNA introns, odd ribosomes, and small enigmatic genomes across a large radiation of phyla.</title>
        <authorList>
            <person name="Brown C.T."/>
            <person name="Hug L.A."/>
            <person name="Thomas B.C."/>
            <person name="Sharon I."/>
            <person name="Castelle C.J."/>
            <person name="Singh A."/>
            <person name="Wilkins M.J."/>
            <person name="Williams K.H."/>
            <person name="Banfield J.F."/>
        </authorList>
    </citation>
    <scope>NUCLEOTIDE SEQUENCE [LARGE SCALE GENOMIC DNA]</scope>
</reference>
<evidence type="ECO:0000313" key="3">
    <source>
        <dbReference type="EMBL" id="KKT47461.1"/>
    </source>
</evidence>
<organism evidence="3 4">
    <name type="scientific">Candidatus Gottesmanbacteria bacterium GW2011_GWA2_44_17</name>
    <dbReference type="NCBI Taxonomy" id="1618444"/>
    <lineage>
        <taxon>Bacteria</taxon>
        <taxon>Candidatus Gottesmaniibacteriota</taxon>
    </lineage>
</organism>
<keyword evidence="2" id="KW-0472">Membrane</keyword>
<evidence type="ECO:0000313" key="4">
    <source>
        <dbReference type="Proteomes" id="UP000034063"/>
    </source>
</evidence>
<gene>
    <name evidence="3" type="ORF">UW37_C0007G0027</name>
</gene>
<keyword evidence="2" id="KW-0812">Transmembrane</keyword>
<evidence type="ECO:0000256" key="1">
    <source>
        <dbReference type="SAM" id="MobiDB-lite"/>
    </source>
</evidence>
<feature type="region of interest" description="Disordered" evidence="1">
    <location>
        <begin position="1"/>
        <end position="20"/>
    </location>
</feature>
<protein>
    <submittedName>
        <fullName evidence="3">Uncharacterized protein</fullName>
    </submittedName>
</protein>
<proteinExistence type="predicted"/>
<evidence type="ECO:0000256" key="2">
    <source>
        <dbReference type="SAM" id="Phobius"/>
    </source>
</evidence>
<name>A0A0G1HJS0_9BACT</name>
<feature type="transmembrane region" description="Helical" evidence="2">
    <location>
        <begin position="59"/>
        <end position="83"/>
    </location>
</feature>
<sequence length="168" mass="19492">MPVLFEAPSQAPKKTSKKGRQAVYPFSTPFTAYVMNPKDIRFETQGTDEEVILFLRQHIIVLIPPFILGIIFFFMPFILFPMLVRFLQSPIEIPSGYVVVGTIFWYVATFGYLLTTFLHWHFNIFIVTNHRIIASELPNFVFEKVPRPSEVVHVISDLTENRKKGRNV</sequence>
<dbReference type="EMBL" id="LCIB01000007">
    <property type="protein sequence ID" value="KKT47461.1"/>
    <property type="molecule type" value="Genomic_DNA"/>
</dbReference>
<feature type="transmembrane region" description="Helical" evidence="2">
    <location>
        <begin position="103"/>
        <end position="122"/>
    </location>
</feature>
<dbReference type="AlphaFoldDB" id="A0A0G1HJS0"/>
<keyword evidence="2" id="KW-1133">Transmembrane helix</keyword>
<dbReference type="Proteomes" id="UP000034063">
    <property type="component" value="Unassembled WGS sequence"/>
</dbReference>
<comment type="caution">
    <text evidence="3">The sequence shown here is derived from an EMBL/GenBank/DDBJ whole genome shotgun (WGS) entry which is preliminary data.</text>
</comment>
<accession>A0A0G1HJS0</accession>